<organism evidence="2 3">
    <name type="scientific">Kribbella yunnanensis</name>
    <dbReference type="NCBI Taxonomy" id="190194"/>
    <lineage>
        <taxon>Bacteria</taxon>
        <taxon>Bacillati</taxon>
        <taxon>Actinomycetota</taxon>
        <taxon>Actinomycetes</taxon>
        <taxon>Propionibacteriales</taxon>
        <taxon>Kribbellaceae</taxon>
        <taxon>Kribbella</taxon>
    </lineage>
</organism>
<dbReference type="InterPro" id="IPR000835">
    <property type="entry name" value="HTH_MarR-typ"/>
</dbReference>
<comment type="caution">
    <text evidence="2">The sequence shown here is derived from an EMBL/GenBank/DDBJ whole genome shotgun (WGS) entry which is preliminary data.</text>
</comment>
<name>A0ABN2I466_9ACTN</name>
<protein>
    <submittedName>
        <fullName evidence="2">MarR family transcriptional regulator</fullName>
    </submittedName>
</protein>
<dbReference type="SMART" id="SM00347">
    <property type="entry name" value="HTH_MARR"/>
    <property type="match status" value="1"/>
</dbReference>
<dbReference type="PANTHER" id="PTHR33164">
    <property type="entry name" value="TRANSCRIPTIONAL REGULATOR, MARR FAMILY"/>
    <property type="match status" value="1"/>
</dbReference>
<gene>
    <name evidence="2" type="ORF">GCM10009745_50730</name>
</gene>
<dbReference type="InterPro" id="IPR036390">
    <property type="entry name" value="WH_DNA-bd_sf"/>
</dbReference>
<evidence type="ECO:0000313" key="3">
    <source>
        <dbReference type="Proteomes" id="UP001500280"/>
    </source>
</evidence>
<dbReference type="InterPro" id="IPR039422">
    <property type="entry name" value="MarR/SlyA-like"/>
</dbReference>
<dbReference type="Proteomes" id="UP001500280">
    <property type="component" value="Unassembled WGS sequence"/>
</dbReference>
<accession>A0ABN2I466</accession>
<reference evidence="2 3" key="1">
    <citation type="journal article" date="2019" name="Int. J. Syst. Evol. Microbiol.">
        <title>The Global Catalogue of Microorganisms (GCM) 10K type strain sequencing project: providing services to taxonomists for standard genome sequencing and annotation.</title>
        <authorList>
            <consortium name="The Broad Institute Genomics Platform"/>
            <consortium name="The Broad Institute Genome Sequencing Center for Infectious Disease"/>
            <person name="Wu L."/>
            <person name="Ma J."/>
        </authorList>
    </citation>
    <scope>NUCLEOTIDE SEQUENCE [LARGE SCALE GENOMIC DNA]</scope>
    <source>
        <strain evidence="2 3">JCM 14307</strain>
    </source>
</reference>
<dbReference type="PANTHER" id="PTHR33164:SF103">
    <property type="entry name" value="REGULATORY PROTEIN MARR"/>
    <property type="match status" value="1"/>
</dbReference>
<dbReference type="SUPFAM" id="SSF46785">
    <property type="entry name" value="Winged helix' DNA-binding domain"/>
    <property type="match status" value="1"/>
</dbReference>
<sequence length="135" mass="14949">METTVQDVGIAVKRLQWRHHTEMSKRLAPLGISLPQWDVLRRLHEHPEASLHDLAQLTFQTDQSMGSLATRMVARGLIERVEGPGRAVRHRLTPEGDLLRKQGATFVESALADSVGTLTPAERTTLLKLLTKAGA</sequence>
<evidence type="ECO:0000259" key="1">
    <source>
        <dbReference type="PROSITE" id="PS50995"/>
    </source>
</evidence>
<keyword evidence="3" id="KW-1185">Reference proteome</keyword>
<dbReference type="Gene3D" id="1.10.10.10">
    <property type="entry name" value="Winged helix-like DNA-binding domain superfamily/Winged helix DNA-binding domain"/>
    <property type="match status" value="1"/>
</dbReference>
<feature type="domain" description="HTH marR-type" evidence="1">
    <location>
        <begin position="1"/>
        <end position="135"/>
    </location>
</feature>
<dbReference type="InterPro" id="IPR036388">
    <property type="entry name" value="WH-like_DNA-bd_sf"/>
</dbReference>
<proteinExistence type="predicted"/>
<dbReference type="Pfam" id="PF12802">
    <property type="entry name" value="MarR_2"/>
    <property type="match status" value="1"/>
</dbReference>
<dbReference type="EMBL" id="BAAANF010000017">
    <property type="protein sequence ID" value="GAA1698221.1"/>
    <property type="molecule type" value="Genomic_DNA"/>
</dbReference>
<evidence type="ECO:0000313" key="2">
    <source>
        <dbReference type="EMBL" id="GAA1698221.1"/>
    </source>
</evidence>
<dbReference type="PROSITE" id="PS50995">
    <property type="entry name" value="HTH_MARR_2"/>
    <property type="match status" value="1"/>
</dbReference>
<dbReference type="RefSeq" id="WP_344156846.1">
    <property type="nucleotide sequence ID" value="NZ_BAAANF010000017.1"/>
</dbReference>